<sequence>MAERQESGTEGEPPTPTTATSLFPQSPTEAQSRSSALSLGPLYDQYLASPSPSTTSFPRHLRDDSTGDIAITTARRRNSSPTPFLDTATAAIPLPQDGQAARLHRRRSRSSSGGHEPESASWAAGAEMEPPSLGSSEYEARRRARQGWGGHASPVSPTRGSEGVDVGWGGDRRRSQSAEVVIRPLPATPPPRSVREETRAGVTFDAPPSDPLQSNAIPSGSNSRRSQQNIFDPHYSLSSRPNAPPAFSLSRVDSRPYSIASDTTNRDTTYSSDSDEDRQFASRSAAFADDPEEFEARSPLQPSTSTPPTKHAPYLQRRATFLSSPTPSPRLSPNPAADGGNSSTSPTRERRASSNAYPKGAALGRRSTLTVAARGIRRMSLRVVNVTGVAPEVLTEEADGGQPSARKHPHARMSNQDDGEEGVREDEEQDEGMDDDAIQAEYERAYRTLRGRTLGIFGPENRIRIACAKLLTWHGTEPLILVLILLSVVVFTIQSAPSVYTHPRPTQGYFHTWEDYTLFGIFIAFTVEIVARIIVTGLYYNPPLPASPQGSGNSTPRDRRPSSAGVLGTRFSPVPPSQPQQSSLPSSISLDSISQQIRSKLPGGSPSKTASYPPLPSSRTPNNLSTTSLMQPPSSGALRVGLGLGLAPATAAANAIAGGSTTALLPTPTSTFNKSSTPFVSSIRKQRQTYQQAFLRHSWNRIDLVAVLSFWISFVLAVCGVEGSEGGGGGNWWIFRGLSTIRSMRLLAVTTGTSTILQSLKRASPQLVNVALFVAFAMAMFSIIGVQAFQGSYRRTCMWIDPTGALDNVTFSQQCGGYTLANGTDMGYILSDTGLSTDEAAKGFLCPAPSICIETQNPDNGAMSFDNIFAALFQVVIVASANTWTGVMYNMMDADFFVSCLFFIVGLIILNYWLINMFVAVITSTFGDIMDETKHSAFSSTTVHPSIEALNDALYAPPRGLSRTTSFVRRAYEATQLVWVALALVSIALQASKQYDMPQQKIDTLDTVELYLTIAFDVEIVIRAFAALPDWRPMFRESRNIADLGLCITTTLIQIPVIHNSDAYPWFTIFQIARFYRVVIAIPRMKRLLVQIMGTITGLLNMILFLLAMTFFASLIAVQLFRGVPDPEGSDTTSMTFFQIYNSFLSVYQILSSENWTDVVNNVLESETGQVQIVIAAGFLAGWLLFGYFILINLFVAVINESFAVAEELKRKHQLEAFQNRTEPQTIAISWFRGKINPYNYSRTKAKAADGSVSPSVLVTPKKKVVVSDYLTYPPKEPKSESPSNSSFLAKARKAFRLRAGHESLAMDDLASPADGQENAYQGNLFPASPSAARELEQAEREANERRAQLADFIAAHPSYDRSLWIFSQQNPIRQFCQKFVDPAYGEERLMGRPAIKSYKLAFQILVLLAIIGSIVIAAIATPLYRLNYFLDHGAIVFTWYTVVESALGLIFVLEFAIKVIADGFVFSPNAYLLSIWNTLDFFILLTLIVNVVTALVDGTGINRFTRALKAFRALRLINLWPTMQTTFYNVLIVGAEQILDASVLAILYIIPFAVWGQNIFAGLLYFCNDSSVSNMAECAGEFVSEAVSDWSFVQPRVWANPATWSFDSFKDSLLILFEIISLEGWIDVMESVMQISGRNEQPQEYASQWNALFFVGYNLLGAVFILTLFISVIIANFTRRSGMSLLTTEQRQWIDLRRLITRQRPAKRPKRRPTSTFRAWCFDRAVQKHGWWSKAMTALYCLHIVILMTQADTNPAWADTVRNFIFLFFTLLYLLDILVRSVGLGWTSYSQNGWNLYDVFVVVGTFATTIPILLGTKNQAAVQLQKLFLVSIAFKLVQKNNQLNQLFKTAAASLPAIMNIFALWLVLFLAYAIFYMEVFGLTRWGSAASTNSNYSSFFKALVLLALQSTGEGWNEYMHNYTVEFPDCTESDNYLFSDCGSAGWAFFLFISWNVLSMYLMANLILGAVIENFSYVFQSYGRVINIDREQMRSFKKTWAEFDQQRTGYLQRKDIVKFFGASLRLSGIFEVKIFRDEWSIPSLQRAAKSDIPLYSALSLDTDTKDPFDDQQQEFKARGEEAVDLFKLARALNAIDPSEIRERKRLYNHLYHETMIEAESNTRGISFSSMLVLLAHYKLIDDEKALRIDELIERRDRMKRVAARVNSDSVRNRLKTFILRRRFLTRHQEPRQSTMGVPEINVVDESEEEEEEVEQERPRRTRPSLSLDTSFGSSSPPTDSILGSPRRRGSTLSPRMEEDSAPPSPTLAIGANSPGMLGGGSRRRHSGEGGRE</sequence>
<feature type="transmembrane region" description="Helical" evidence="18">
    <location>
        <begin position="1764"/>
        <end position="1783"/>
    </location>
</feature>
<feature type="region of interest" description="Disordered" evidence="17">
    <location>
        <begin position="2186"/>
        <end position="2289"/>
    </location>
</feature>
<feature type="compositionally biased region" description="Polar residues" evidence="17">
    <location>
        <begin position="22"/>
        <end position="37"/>
    </location>
</feature>
<feature type="domain" description="EF-hand" evidence="19">
    <location>
        <begin position="1988"/>
        <end position="2023"/>
    </location>
</feature>
<evidence type="ECO:0000256" key="16">
    <source>
        <dbReference type="ARBA" id="ARBA00067459"/>
    </source>
</evidence>
<dbReference type="InterPro" id="IPR027359">
    <property type="entry name" value="Volt_channel_dom_sf"/>
</dbReference>
<dbReference type="GO" id="GO:0005509">
    <property type="term" value="F:calcium ion binding"/>
    <property type="evidence" value="ECO:0007669"/>
    <property type="project" value="InterPro"/>
</dbReference>
<dbReference type="PANTHER" id="PTHR45628">
    <property type="entry name" value="VOLTAGE-DEPENDENT CALCIUM CHANNEL TYPE A SUBUNIT ALPHA-1"/>
    <property type="match status" value="1"/>
</dbReference>
<keyword evidence="8" id="KW-0106">Calcium</keyword>
<dbReference type="InterPro" id="IPR002048">
    <property type="entry name" value="EF_hand_dom"/>
</dbReference>
<evidence type="ECO:0000256" key="2">
    <source>
        <dbReference type="ARBA" id="ARBA00022448"/>
    </source>
</evidence>
<evidence type="ECO:0000256" key="9">
    <source>
        <dbReference type="ARBA" id="ARBA00022882"/>
    </source>
</evidence>
<feature type="compositionally biased region" description="Low complexity" evidence="17">
    <location>
        <begin position="2220"/>
        <end position="2234"/>
    </location>
</feature>
<evidence type="ECO:0000256" key="15">
    <source>
        <dbReference type="ARBA" id="ARBA00061395"/>
    </source>
</evidence>
<feature type="compositionally biased region" description="Low complexity" evidence="17">
    <location>
        <begin position="579"/>
        <end position="599"/>
    </location>
</feature>
<feature type="transmembrane region" description="Helical" evidence="18">
    <location>
        <begin position="1732"/>
        <end position="1752"/>
    </location>
</feature>
<protein>
    <recommendedName>
        <fullName evidence="16">Calcium-channel protein CCH1</fullName>
    </recommendedName>
</protein>
<keyword evidence="2" id="KW-0813">Transport</keyword>
<evidence type="ECO:0000256" key="6">
    <source>
        <dbReference type="ARBA" id="ARBA00022673"/>
    </source>
</evidence>
<feature type="transmembrane region" description="Helical" evidence="18">
    <location>
        <begin position="704"/>
        <end position="723"/>
    </location>
</feature>
<evidence type="ECO:0000256" key="3">
    <source>
        <dbReference type="ARBA" id="ARBA00022475"/>
    </source>
</evidence>
<keyword evidence="6" id="KW-0107">Calcium channel</keyword>
<keyword evidence="14" id="KW-0407">Ion channel</keyword>
<dbReference type="OrthoDB" id="416585at2759"/>
<feature type="transmembrane region" description="Helical" evidence="18">
    <location>
        <begin position="516"/>
        <end position="540"/>
    </location>
</feature>
<feature type="transmembrane region" description="Helical" evidence="18">
    <location>
        <begin position="1401"/>
        <end position="1425"/>
    </location>
</feature>
<keyword evidence="21" id="KW-1185">Reference proteome</keyword>
<dbReference type="FunCoup" id="A0A1Y2FMT5">
    <property type="interactions" value="34"/>
</dbReference>
<feature type="compositionally biased region" description="Acidic residues" evidence="17">
    <location>
        <begin position="417"/>
        <end position="435"/>
    </location>
</feature>
<reference evidence="20 21" key="1">
    <citation type="submission" date="2016-07" db="EMBL/GenBank/DDBJ databases">
        <title>Pervasive Adenine N6-methylation of Active Genes in Fungi.</title>
        <authorList>
            <consortium name="DOE Joint Genome Institute"/>
            <person name="Mondo S.J."/>
            <person name="Dannebaum R.O."/>
            <person name="Kuo R.C."/>
            <person name="Labutti K."/>
            <person name="Haridas S."/>
            <person name="Kuo A."/>
            <person name="Salamov A."/>
            <person name="Ahrendt S.R."/>
            <person name="Lipzen A."/>
            <person name="Sullivan W."/>
            <person name="Andreopoulos W.B."/>
            <person name="Clum A."/>
            <person name="Lindquist E."/>
            <person name="Daum C."/>
            <person name="Ramamoorthy G.K."/>
            <person name="Gryganskyi A."/>
            <person name="Culley D."/>
            <person name="Magnuson J.K."/>
            <person name="James T.Y."/>
            <person name="O'Malley M.A."/>
            <person name="Stajich J.E."/>
            <person name="Spatafora J.W."/>
            <person name="Visel A."/>
            <person name="Grigoriev I.V."/>
        </authorList>
    </citation>
    <scope>NUCLEOTIDE SEQUENCE [LARGE SCALE GENOMIC DNA]</scope>
    <source>
        <strain evidence="20 21">62-1032</strain>
    </source>
</reference>
<feature type="transmembrane region" description="Helical" evidence="18">
    <location>
        <begin position="1850"/>
        <end position="1875"/>
    </location>
</feature>
<feature type="transmembrane region" description="Helical" evidence="18">
    <location>
        <begin position="1103"/>
        <end position="1121"/>
    </location>
</feature>
<dbReference type="Pfam" id="PF00520">
    <property type="entry name" value="Ion_trans"/>
    <property type="match status" value="4"/>
</dbReference>
<evidence type="ECO:0000256" key="14">
    <source>
        <dbReference type="ARBA" id="ARBA00023303"/>
    </source>
</evidence>
<evidence type="ECO:0000256" key="7">
    <source>
        <dbReference type="ARBA" id="ARBA00022692"/>
    </source>
</evidence>
<keyword evidence="11" id="KW-0406">Ion transport</keyword>
<dbReference type="Proteomes" id="UP000193467">
    <property type="component" value="Unassembled WGS sequence"/>
</dbReference>
<feature type="compositionally biased region" description="Polar residues" evidence="17">
    <location>
        <begin position="211"/>
        <end position="241"/>
    </location>
</feature>
<feature type="region of interest" description="Disordered" evidence="17">
    <location>
        <begin position="546"/>
        <end position="632"/>
    </location>
</feature>
<evidence type="ECO:0000256" key="18">
    <source>
        <dbReference type="SAM" id="Phobius"/>
    </source>
</evidence>
<feature type="region of interest" description="Disordered" evidence="17">
    <location>
        <begin position="1"/>
        <end position="361"/>
    </location>
</feature>
<feature type="compositionally biased region" description="Low complexity" evidence="17">
    <location>
        <begin position="298"/>
        <end position="309"/>
    </location>
</feature>
<feature type="transmembrane region" description="Helical" evidence="18">
    <location>
        <begin position="1652"/>
        <end position="1676"/>
    </location>
</feature>
<dbReference type="InterPro" id="IPR050599">
    <property type="entry name" value="VDCC_alpha-1_subunit"/>
</dbReference>
<comment type="similarity">
    <text evidence="15">Belongs to the calcium channel alpha-1 subunit (TC 1.A.1.11) family.</text>
</comment>
<keyword evidence="5" id="KW-0109">Calcium transport</keyword>
<dbReference type="PANTHER" id="PTHR45628:SF7">
    <property type="entry name" value="VOLTAGE-DEPENDENT CALCIUM CHANNEL TYPE A SUBUNIT ALPHA-1"/>
    <property type="match status" value="1"/>
</dbReference>
<keyword evidence="7 18" id="KW-0812">Transmembrane</keyword>
<feature type="transmembrane region" description="Helical" evidence="18">
    <location>
        <begin position="1517"/>
        <end position="1534"/>
    </location>
</feature>
<dbReference type="Gene3D" id="1.20.120.350">
    <property type="entry name" value="Voltage-gated potassium channels. Chain C"/>
    <property type="match status" value="3"/>
</dbReference>
<keyword evidence="13" id="KW-0325">Glycoprotein</keyword>
<dbReference type="InParanoid" id="A0A1Y2FMT5"/>
<evidence type="ECO:0000259" key="19">
    <source>
        <dbReference type="PROSITE" id="PS50222"/>
    </source>
</evidence>
<name>A0A1Y2FMT5_9BASI</name>
<evidence type="ECO:0000256" key="8">
    <source>
        <dbReference type="ARBA" id="ARBA00022837"/>
    </source>
</evidence>
<feature type="transmembrane region" description="Helical" evidence="18">
    <location>
        <begin position="1795"/>
        <end position="1815"/>
    </location>
</feature>
<feature type="transmembrane region" description="Helical" evidence="18">
    <location>
        <begin position="868"/>
        <end position="890"/>
    </location>
</feature>
<feature type="transmembrane region" description="Helical" evidence="18">
    <location>
        <begin position="1944"/>
        <end position="1969"/>
    </location>
</feature>
<dbReference type="GO" id="GO:0098703">
    <property type="term" value="P:calcium ion import across plasma membrane"/>
    <property type="evidence" value="ECO:0007669"/>
    <property type="project" value="TreeGrafter"/>
</dbReference>
<dbReference type="FunFam" id="1.10.287.70:FF:000153">
    <property type="entry name" value="High-affinity cell membrane calcium channel protein"/>
    <property type="match status" value="1"/>
</dbReference>
<evidence type="ECO:0000256" key="11">
    <source>
        <dbReference type="ARBA" id="ARBA00023065"/>
    </source>
</evidence>
<feature type="transmembrane region" description="Helical" evidence="18">
    <location>
        <begin position="1546"/>
        <end position="1567"/>
    </location>
</feature>
<evidence type="ECO:0000256" key="12">
    <source>
        <dbReference type="ARBA" id="ARBA00023136"/>
    </source>
</evidence>
<evidence type="ECO:0000313" key="20">
    <source>
        <dbReference type="EMBL" id="ORY85301.1"/>
    </source>
</evidence>
<keyword evidence="12 18" id="KW-0472">Membrane</keyword>
<evidence type="ECO:0000256" key="4">
    <source>
        <dbReference type="ARBA" id="ARBA00022553"/>
    </source>
</evidence>
<feature type="transmembrane region" description="Helical" evidence="18">
    <location>
        <begin position="896"/>
        <end position="915"/>
    </location>
</feature>
<keyword evidence="10 18" id="KW-1133">Transmembrane helix</keyword>
<keyword evidence="3" id="KW-1003">Cell membrane</keyword>
<evidence type="ECO:0000256" key="5">
    <source>
        <dbReference type="ARBA" id="ARBA00022568"/>
    </source>
</evidence>
<comment type="subcellular location">
    <subcellularLocation>
        <location evidence="1">Cell membrane</location>
        <topology evidence="1">Multi-pass membrane protein</topology>
    </subcellularLocation>
</comment>
<dbReference type="PROSITE" id="PS50222">
    <property type="entry name" value="EF_HAND_2"/>
    <property type="match status" value="1"/>
</dbReference>
<dbReference type="SUPFAM" id="SSF81324">
    <property type="entry name" value="Voltage-gated potassium channels"/>
    <property type="match status" value="4"/>
</dbReference>
<proteinExistence type="inferred from homology"/>
<feature type="transmembrane region" description="Helical" evidence="18">
    <location>
        <begin position="1437"/>
        <end position="1458"/>
    </location>
</feature>
<feature type="compositionally biased region" description="Polar residues" evidence="17">
    <location>
        <begin position="48"/>
        <end position="57"/>
    </location>
</feature>
<evidence type="ECO:0000256" key="13">
    <source>
        <dbReference type="ARBA" id="ARBA00023180"/>
    </source>
</evidence>
<feature type="region of interest" description="Disordered" evidence="17">
    <location>
        <begin position="394"/>
        <end position="435"/>
    </location>
</feature>
<feature type="compositionally biased region" description="Polar residues" evidence="17">
    <location>
        <begin position="617"/>
        <end position="632"/>
    </location>
</feature>
<keyword evidence="9" id="KW-0851">Voltage-gated channel</keyword>
<feature type="compositionally biased region" description="Low complexity" evidence="17">
    <location>
        <begin position="8"/>
        <end position="21"/>
    </location>
</feature>
<dbReference type="GO" id="GO:0008331">
    <property type="term" value="F:high voltage-gated calcium channel activity"/>
    <property type="evidence" value="ECO:0007669"/>
    <property type="project" value="TreeGrafter"/>
</dbReference>
<feature type="transmembrane region" description="Helical" evidence="18">
    <location>
        <begin position="479"/>
        <end position="496"/>
    </location>
</feature>
<keyword evidence="4" id="KW-0597">Phosphoprotein</keyword>
<feature type="transmembrane region" description="Helical" evidence="18">
    <location>
        <begin position="1470"/>
        <end position="1497"/>
    </location>
</feature>
<feature type="transmembrane region" description="Helical" evidence="18">
    <location>
        <begin position="1173"/>
        <end position="1199"/>
    </location>
</feature>
<evidence type="ECO:0000256" key="1">
    <source>
        <dbReference type="ARBA" id="ARBA00004651"/>
    </source>
</evidence>
<comment type="caution">
    <text evidence="20">The sequence shown here is derived from an EMBL/GenBank/DDBJ whole genome shotgun (WGS) entry which is preliminary data.</text>
</comment>
<dbReference type="STRING" id="106004.A0A1Y2FMT5"/>
<feature type="compositionally biased region" description="Acidic residues" evidence="17">
    <location>
        <begin position="2199"/>
        <end position="2211"/>
    </location>
</feature>
<organism evidence="20 21">
    <name type="scientific">Leucosporidium creatinivorum</name>
    <dbReference type="NCBI Taxonomy" id="106004"/>
    <lineage>
        <taxon>Eukaryota</taxon>
        <taxon>Fungi</taxon>
        <taxon>Dikarya</taxon>
        <taxon>Basidiomycota</taxon>
        <taxon>Pucciniomycotina</taxon>
        <taxon>Microbotryomycetes</taxon>
        <taxon>Leucosporidiales</taxon>
        <taxon>Leucosporidium</taxon>
    </lineage>
</organism>
<evidence type="ECO:0000256" key="10">
    <source>
        <dbReference type="ARBA" id="ARBA00022989"/>
    </source>
</evidence>
<dbReference type="EMBL" id="MCGR01000016">
    <property type="protein sequence ID" value="ORY85301.1"/>
    <property type="molecule type" value="Genomic_DNA"/>
</dbReference>
<dbReference type="GO" id="GO:0005891">
    <property type="term" value="C:voltage-gated calcium channel complex"/>
    <property type="evidence" value="ECO:0007669"/>
    <property type="project" value="TreeGrafter"/>
</dbReference>
<feature type="transmembrane region" description="Helical" evidence="18">
    <location>
        <begin position="767"/>
        <end position="789"/>
    </location>
</feature>
<dbReference type="InterPro" id="IPR005821">
    <property type="entry name" value="Ion_trans_dom"/>
</dbReference>
<dbReference type="Gene3D" id="1.10.287.70">
    <property type="match status" value="4"/>
</dbReference>
<evidence type="ECO:0000313" key="21">
    <source>
        <dbReference type="Proteomes" id="UP000193467"/>
    </source>
</evidence>
<gene>
    <name evidence="20" type="ORF">BCR35DRAFT_351625</name>
</gene>
<dbReference type="FunFam" id="1.10.287.70:FF:000093">
    <property type="entry name" value="Calcium channel subunit Cch1"/>
    <property type="match status" value="1"/>
</dbReference>
<accession>A0A1Y2FMT5</accession>
<feature type="compositionally biased region" description="Polar residues" evidence="17">
    <location>
        <begin position="260"/>
        <end position="272"/>
    </location>
</feature>
<evidence type="ECO:0000256" key="17">
    <source>
        <dbReference type="SAM" id="MobiDB-lite"/>
    </source>
</evidence>